<dbReference type="EnsemblMetazoa" id="PPA45817.1">
    <property type="protein sequence ID" value="PPA45817.1"/>
    <property type="gene ID" value="WBGene00284186"/>
</dbReference>
<sequence>MRAACQKLQTAMQADGAVGAHRTVFGLKHLVNVVRFPRDLRAQGGRCATLRRIDLHRFEVATTILSRVTSIVVKGTSDKLSLARISGGYSMNKCCMNACCMPEAADCDAGRWLLWERTGPFSASNTS</sequence>
<dbReference type="Proteomes" id="UP000005239">
    <property type="component" value="Unassembled WGS sequence"/>
</dbReference>
<reference evidence="2" key="1">
    <citation type="journal article" date="2008" name="Nat. Genet.">
        <title>The Pristionchus pacificus genome provides a unique perspective on nematode lifestyle and parasitism.</title>
        <authorList>
            <person name="Dieterich C."/>
            <person name="Clifton S.W."/>
            <person name="Schuster L.N."/>
            <person name="Chinwalla A."/>
            <person name="Delehaunty K."/>
            <person name="Dinkelacker I."/>
            <person name="Fulton L."/>
            <person name="Fulton R."/>
            <person name="Godfrey J."/>
            <person name="Minx P."/>
            <person name="Mitreva M."/>
            <person name="Roeseler W."/>
            <person name="Tian H."/>
            <person name="Witte H."/>
            <person name="Yang S.P."/>
            <person name="Wilson R.K."/>
            <person name="Sommer R.J."/>
        </authorList>
    </citation>
    <scope>NUCLEOTIDE SEQUENCE [LARGE SCALE GENOMIC DNA]</scope>
    <source>
        <strain evidence="2">PS312</strain>
    </source>
</reference>
<dbReference type="AlphaFoldDB" id="A0A2A6BWH0"/>
<accession>A0A8R1Z538</accession>
<protein>
    <submittedName>
        <fullName evidence="1">Uncharacterized protein</fullName>
    </submittedName>
</protein>
<name>A0A2A6BWH0_PRIPA</name>
<evidence type="ECO:0000313" key="1">
    <source>
        <dbReference type="EnsemblMetazoa" id="PPA45817.1"/>
    </source>
</evidence>
<keyword evidence="2" id="KW-1185">Reference proteome</keyword>
<evidence type="ECO:0000313" key="2">
    <source>
        <dbReference type="Proteomes" id="UP000005239"/>
    </source>
</evidence>
<organism evidence="1 2">
    <name type="scientific">Pristionchus pacificus</name>
    <name type="common">Parasitic nematode worm</name>
    <dbReference type="NCBI Taxonomy" id="54126"/>
    <lineage>
        <taxon>Eukaryota</taxon>
        <taxon>Metazoa</taxon>
        <taxon>Ecdysozoa</taxon>
        <taxon>Nematoda</taxon>
        <taxon>Chromadorea</taxon>
        <taxon>Rhabditida</taxon>
        <taxon>Rhabditina</taxon>
        <taxon>Diplogasteromorpha</taxon>
        <taxon>Diplogasteroidea</taxon>
        <taxon>Neodiplogasteridae</taxon>
        <taxon>Pristionchus</taxon>
    </lineage>
</organism>
<proteinExistence type="predicted"/>
<reference evidence="1" key="2">
    <citation type="submission" date="2022-06" db="UniProtKB">
        <authorList>
            <consortium name="EnsemblMetazoa"/>
        </authorList>
    </citation>
    <scope>IDENTIFICATION</scope>
    <source>
        <strain evidence="1">PS312</strain>
    </source>
</reference>
<gene>
    <name evidence="1" type="primary">WBGene00284186</name>
</gene>
<accession>A0A2A6BWH0</accession>